<feature type="transmembrane region" description="Helical" evidence="5">
    <location>
        <begin position="20"/>
        <end position="42"/>
    </location>
</feature>
<evidence type="ECO:0000256" key="4">
    <source>
        <dbReference type="ARBA" id="ARBA00023136"/>
    </source>
</evidence>
<feature type="transmembrane region" description="Helical" evidence="5">
    <location>
        <begin position="220"/>
        <end position="242"/>
    </location>
</feature>
<keyword evidence="7" id="KW-1185">Reference proteome</keyword>
<protein>
    <submittedName>
        <fullName evidence="6">Voltage-gated chloride channel family protein</fullName>
    </submittedName>
</protein>
<dbReference type="Proteomes" id="UP001589590">
    <property type="component" value="Unassembled WGS sequence"/>
</dbReference>
<dbReference type="PRINTS" id="PR00762">
    <property type="entry name" value="CLCHANNEL"/>
</dbReference>
<organism evidence="6 7">
    <name type="scientific">Algibacter miyuki</name>
    <dbReference type="NCBI Taxonomy" id="1306933"/>
    <lineage>
        <taxon>Bacteria</taxon>
        <taxon>Pseudomonadati</taxon>
        <taxon>Bacteroidota</taxon>
        <taxon>Flavobacteriia</taxon>
        <taxon>Flavobacteriales</taxon>
        <taxon>Flavobacteriaceae</taxon>
        <taxon>Algibacter</taxon>
    </lineage>
</organism>
<feature type="transmembrane region" description="Helical" evidence="5">
    <location>
        <begin position="97"/>
        <end position="116"/>
    </location>
</feature>
<dbReference type="EMBL" id="JBHMFA010000005">
    <property type="protein sequence ID" value="MFB9104798.1"/>
    <property type="molecule type" value="Genomic_DNA"/>
</dbReference>
<sequence length="432" mass="47098">MDKIKKFLFSFEQTSVLLYLFKWIFICLLLGILTGSVSAFFLTSLEWATNWRETHLWIIALLPLGGFIIGLSYHLYGDSVVKGNNLILEELHTPKKIIPFKMAPLVLFGTILTHFFGGSAGREGTAVQIGGAIADRFTKVLKLSKRDRRIVLIAGISAGFASVFGTPLAGAIFALEVLIVGRIRLEAILPSLMAAVFADYFCTIWNVPHTHYHINTVAEITPVNLLWALLAGIIFGLVAMLFSKSTHFWTNLFKSKINYPPLRPVIGGTIIAITVYLMGTTKYIGLGIPTIVEAFDVNLNSYDFLLKLLFTSFTLGAGFKGGEVTPLFFIGAALGNVLIWFIPLPMGLLAGMGFVAVFAGATNTPIACTIMGIELFGIESGVFIALACCTAYLFSGHTGVYASQIIGSPKHHLFKSEKGLALSDIENKRAEK</sequence>
<dbReference type="PANTHER" id="PTHR43427:SF12">
    <property type="entry name" value="CHLORIDE TRANSPORTER"/>
    <property type="match status" value="1"/>
</dbReference>
<feature type="transmembrane region" description="Helical" evidence="5">
    <location>
        <begin position="54"/>
        <end position="76"/>
    </location>
</feature>
<dbReference type="PANTHER" id="PTHR43427">
    <property type="entry name" value="CHLORIDE CHANNEL PROTEIN CLC-E"/>
    <property type="match status" value="1"/>
</dbReference>
<dbReference type="InterPro" id="IPR001807">
    <property type="entry name" value="ClC"/>
</dbReference>
<evidence type="ECO:0000256" key="5">
    <source>
        <dbReference type="SAM" id="Phobius"/>
    </source>
</evidence>
<evidence type="ECO:0000256" key="2">
    <source>
        <dbReference type="ARBA" id="ARBA00022692"/>
    </source>
</evidence>
<comment type="subcellular location">
    <subcellularLocation>
        <location evidence="1">Membrane</location>
        <topology evidence="1">Multi-pass membrane protein</topology>
    </subcellularLocation>
</comment>
<evidence type="ECO:0000313" key="7">
    <source>
        <dbReference type="Proteomes" id="UP001589590"/>
    </source>
</evidence>
<evidence type="ECO:0000313" key="6">
    <source>
        <dbReference type="EMBL" id="MFB9104798.1"/>
    </source>
</evidence>
<dbReference type="Pfam" id="PF00654">
    <property type="entry name" value="Voltage_CLC"/>
    <property type="match status" value="1"/>
</dbReference>
<dbReference type="InterPro" id="IPR050368">
    <property type="entry name" value="ClC-type_chloride_channel"/>
</dbReference>
<proteinExistence type="predicted"/>
<feature type="transmembrane region" description="Helical" evidence="5">
    <location>
        <begin position="150"/>
        <end position="175"/>
    </location>
</feature>
<comment type="caution">
    <text evidence="6">The sequence shown here is derived from an EMBL/GenBank/DDBJ whole genome shotgun (WGS) entry which is preliminary data.</text>
</comment>
<accession>A0ABV5GYW5</accession>
<dbReference type="SUPFAM" id="SSF81340">
    <property type="entry name" value="Clc chloride channel"/>
    <property type="match status" value="1"/>
</dbReference>
<dbReference type="RefSeq" id="WP_290273268.1">
    <property type="nucleotide sequence ID" value="NZ_JAUFQP010000013.1"/>
</dbReference>
<dbReference type="CDD" id="cd03682">
    <property type="entry name" value="ClC_sycA_like"/>
    <property type="match status" value="1"/>
</dbReference>
<feature type="transmembrane region" description="Helical" evidence="5">
    <location>
        <begin position="375"/>
        <end position="394"/>
    </location>
</feature>
<reference evidence="6 7" key="1">
    <citation type="submission" date="2024-09" db="EMBL/GenBank/DDBJ databases">
        <authorList>
            <person name="Sun Q."/>
            <person name="Mori K."/>
        </authorList>
    </citation>
    <scope>NUCLEOTIDE SEQUENCE [LARGE SCALE GENOMIC DNA]</scope>
    <source>
        <strain evidence="6 7">CECT 8300</strain>
    </source>
</reference>
<gene>
    <name evidence="6" type="ORF">ACFFU1_07800</name>
</gene>
<evidence type="ECO:0000256" key="3">
    <source>
        <dbReference type="ARBA" id="ARBA00022989"/>
    </source>
</evidence>
<evidence type="ECO:0000256" key="1">
    <source>
        <dbReference type="ARBA" id="ARBA00004141"/>
    </source>
</evidence>
<feature type="transmembrane region" description="Helical" evidence="5">
    <location>
        <begin position="348"/>
        <end position="368"/>
    </location>
</feature>
<dbReference type="InterPro" id="IPR014743">
    <property type="entry name" value="Cl-channel_core"/>
</dbReference>
<name>A0ABV5GYW5_9FLAO</name>
<keyword evidence="4 5" id="KW-0472">Membrane</keyword>
<keyword evidence="3 5" id="KW-1133">Transmembrane helix</keyword>
<feature type="transmembrane region" description="Helical" evidence="5">
    <location>
        <begin position="262"/>
        <end position="279"/>
    </location>
</feature>
<keyword evidence="2 5" id="KW-0812">Transmembrane</keyword>
<dbReference type="Gene3D" id="1.10.3080.10">
    <property type="entry name" value="Clc chloride channel"/>
    <property type="match status" value="1"/>
</dbReference>
<feature type="transmembrane region" description="Helical" evidence="5">
    <location>
        <begin position="187"/>
        <end position="208"/>
    </location>
</feature>